<gene>
    <name evidence="8" type="ORF">I6G80_21945</name>
</gene>
<dbReference type="Pfam" id="PF07730">
    <property type="entry name" value="HisKA_3"/>
    <property type="match status" value="1"/>
</dbReference>
<evidence type="ECO:0000256" key="4">
    <source>
        <dbReference type="ARBA" id="ARBA00022777"/>
    </source>
</evidence>
<evidence type="ECO:0000259" key="7">
    <source>
        <dbReference type="SMART" id="SM00387"/>
    </source>
</evidence>
<evidence type="ECO:0000259" key="6">
    <source>
        <dbReference type="SMART" id="SM00065"/>
    </source>
</evidence>
<dbReference type="InterPro" id="IPR036890">
    <property type="entry name" value="HATPase_C_sf"/>
</dbReference>
<organism evidence="8 9">
    <name type="scientific">Bacillus licheniformis</name>
    <dbReference type="NCBI Taxonomy" id="1402"/>
    <lineage>
        <taxon>Bacteria</taxon>
        <taxon>Bacillati</taxon>
        <taxon>Bacillota</taxon>
        <taxon>Bacilli</taxon>
        <taxon>Bacillales</taxon>
        <taxon>Bacillaceae</taxon>
        <taxon>Bacillus</taxon>
    </lineage>
</organism>
<dbReference type="CDD" id="cd16917">
    <property type="entry name" value="HATPase_UhpB-NarQ-NarX-like"/>
    <property type="match status" value="1"/>
</dbReference>
<comment type="catalytic activity">
    <reaction evidence="1">
        <text>ATP + protein L-histidine = ADP + protein N-phospho-L-histidine.</text>
        <dbReference type="EC" id="2.7.13.3"/>
    </reaction>
</comment>
<dbReference type="Gene3D" id="3.30.450.40">
    <property type="match status" value="1"/>
</dbReference>
<evidence type="ECO:0000256" key="5">
    <source>
        <dbReference type="ARBA" id="ARBA00023012"/>
    </source>
</evidence>
<dbReference type="PANTHER" id="PTHR24421:SF40">
    <property type="entry name" value="SENSOR HISTIDINE KINASE YHCY"/>
    <property type="match status" value="1"/>
</dbReference>
<dbReference type="SUPFAM" id="SSF55874">
    <property type="entry name" value="ATPase domain of HSP90 chaperone/DNA topoisomerase II/histidine kinase"/>
    <property type="match status" value="1"/>
</dbReference>
<keyword evidence="3" id="KW-0808">Transferase</keyword>
<dbReference type="InterPro" id="IPR003018">
    <property type="entry name" value="GAF"/>
</dbReference>
<dbReference type="InterPro" id="IPR029016">
    <property type="entry name" value="GAF-like_dom_sf"/>
</dbReference>
<evidence type="ECO:0000256" key="3">
    <source>
        <dbReference type="ARBA" id="ARBA00022679"/>
    </source>
</evidence>
<dbReference type="GO" id="GO:0000155">
    <property type="term" value="F:phosphorelay sensor kinase activity"/>
    <property type="evidence" value="ECO:0007669"/>
    <property type="project" value="InterPro"/>
</dbReference>
<feature type="domain" description="Histidine kinase/HSP90-like ATPase" evidence="7">
    <location>
        <begin position="283"/>
        <end position="377"/>
    </location>
</feature>
<dbReference type="EMBL" id="CP065647">
    <property type="protein sequence ID" value="QPR72436.1"/>
    <property type="molecule type" value="Genomic_DNA"/>
</dbReference>
<evidence type="ECO:0000256" key="1">
    <source>
        <dbReference type="ARBA" id="ARBA00000085"/>
    </source>
</evidence>
<reference evidence="8 9" key="1">
    <citation type="submission" date="2020-12" db="EMBL/GenBank/DDBJ databases">
        <title>FDA dAtabase for Regulatory Grade micrObial Sequences (FDA-ARGOS): Supporting development and validation of Infectious Disease Dx tests.</title>
        <authorList>
            <person name="Nelson B."/>
            <person name="Plummer A."/>
            <person name="Tallon L."/>
            <person name="Sadzewicz L."/>
            <person name="Zhao X."/>
            <person name="Boylan J."/>
            <person name="Ott S."/>
            <person name="Bowen H."/>
            <person name="Vavikolanu K."/>
            <person name="Mehta A."/>
            <person name="Aluvathingal J."/>
            <person name="Nadendla S."/>
            <person name="Myers T."/>
            <person name="Yan Y."/>
            <person name="Sichtig H."/>
        </authorList>
    </citation>
    <scope>NUCLEOTIDE SEQUENCE [LARGE SCALE GENOMIC DNA]</scope>
    <source>
        <strain evidence="8 9">FDAARGOS_923</strain>
    </source>
</reference>
<dbReference type="SMART" id="SM00065">
    <property type="entry name" value="GAF"/>
    <property type="match status" value="1"/>
</dbReference>
<dbReference type="SUPFAM" id="SSF55781">
    <property type="entry name" value="GAF domain-like"/>
    <property type="match status" value="1"/>
</dbReference>
<dbReference type="Pfam" id="PF02518">
    <property type="entry name" value="HATPase_c"/>
    <property type="match status" value="1"/>
</dbReference>
<name>A0AB37GQC7_BACLI</name>
<proteinExistence type="predicted"/>
<feature type="domain" description="GAF" evidence="6">
    <location>
        <begin position="28"/>
        <end position="179"/>
    </location>
</feature>
<dbReference type="InterPro" id="IPR050482">
    <property type="entry name" value="Sensor_HK_TwoCompSys"/>
</dbReference>
<evidence type="ECO:0000256" key="2">
    <source>
        <dbReference type="ARBA" id="ARBA00012438"/>
    </source>
</evidence>
<dbReference type="Pfam" id="PF13185">
    <property type="entry name" value="GAF_2"/>
    <property type="match status" value="1"/>
</dbReference>
<dbReference type="InterPro" id="IPR011712">
    <property type="entry name" value="Sig_transdc_His_kin_sub3_dim/P"/>
</dbReference>
<dbReference type="InterPro" id="IPR003594">
    <property type="entry name" value="HATPase_dom"/>
</dbReference>
<accession>A0AB37GQC7</accession>
<dbReference type="AlphaFoldDB" id="A0AB37GQC7"/>
<dbReference type="SMART" id="SM00387">
    <property type="entry name" value="HATPase_c"/>
    <property type="match status" value="1"/>
</dbReference>
<dbReference type="Gene3D" id="1.20.5.1930">
    <property type="match status" value="1"/>
</dbReference>
<dbReference type="Proteomes" id="UP000595038">
    <property type="component" value="Chromosome"/>
</dbReference>
<protein>
    <recommendedName>
        <fullName evidence="2">histidine kinase</fullName>
        <ecNumber evidence="2">2.7.13.3</ecNumber>
    </recommendedName>
</protein>
<dbReference type="GO" id="GO:0016020">
    <property type="term" value="C:membrane"/>
    <property type="evidence" value="ECO:0007669"/>
    <property type="project" value="InterPro"/>
</dbReference>
<dbReference type="EC" id="2.7.13.3" evidence="2"/>
<sequence>MKLLREDTQFEKLKTLKEIAETLNEGNDLKETLHAVLKKLLRLTGLKTAWLFLIDEKGSFELAASARLPQALSYRQNRLLCEGSCYCLEQYRDEKLDRAKNIIHCRRITTAMKQKTGDPEGITHHATVPLSDQKKRFGLLNVAAPGKIHFSRGELALLEAVALQIGMAIKRMRLAEQQQKHLLLTERNRLAQDLHDSVNQMLFSLSLTAKAAGEMTDQPEIREMLKFMQNLSHEALLEMRALIWQLRPQGLEEGLAAALEKYAEVLGLQVIFKLSDVLRLPPSVEELMWRLSQEALNNCKKHAGASRIQVKINVFQSSAVLEIEDDGKGFQYDPNVDIPTLGLKGMKERTEKAGGTLLITSAIGKGTKIRAVLPMKEKGEAGWRR</sequence>
<dbReference type="Gene3D" id="3.30.565.10">
    <property type="entry name" value="Histidine kinase-like ATPase, C-terminal domain"/>
    <property type="match status" value="1"/>
</dbReference>
<evidence type="ECO:0000313" key="8">
    <source>
        <dbReference type="EMBL" id="QPR72436.1"/>
    </source>
</evidence>
<dbReference type="GO" id="GO:0046983">
    <property type="term" value="F:protein dimerization activity"/>
    <property type="evidence" value="ECO:0007669"/>
    <property type="project" value="InterPro"/>
</dbReference>
<dbReference type="PANTHER" id="PTHR24421">
    <property type="entry name" value="NITRATE/NITRITE SENSOR PROTEIN NARX-RELATED"/>
    <property type="match status" value="1"/>
</dbReference>
<keyword evidence="5" id="KW-0902">Two-component regulatory system</keyword>
<keyword evidence="4 8" id="KW-0418">Kinase</keyword>
<evidence type="ECO:0000313" key="9">
    <source>
        <dbReference type="Proteomes" id="UP000595038"/>
    </source>
</evidence>